<protein>
    <submittedName>
        <fullName evidence="1">Uncharacterized protein</fullName>
    </submittedName>
</protein>
<evidence type="ECO:0000313" key="1">
    <source>
        <dbReference type="EMBL" id="TET09095.1"/>
    </source>
</evidence>
<dbReference type="EMBL" id="SOKJ01000315">
    <property type="protein sequence ID" value="TET09095.1"/>
    <property type="molecule type" value="Genomic_DNA"/>
</dbReference>
<accession>A0A523RTE6</accession>
<name>A0A523RTE6_UNCAE</name>
<comment type="caution">
    <text evidence="1">The sequence shown here is derived from an EMBL/GenBank/DDBJ whole genome shotgun (WGS) entry which is preliminary data.</text>
</comment>
<gene>
    <name evidence="1" type="ORF">E3J84_05515</name>
</gene>
<organism evidence="1 2">
    <name type="scientific">Aerophobetes bacterium</name>
    <dbReference type="NCBI Taxonomy" id="2030807"/>
    <lineage>
        <taxon>Bacteria</taxon>
        <taxon>Candidatus Aerophobota</taxon>
    </lineage>
</organism>
<evidence type="ECO:0000313" key="2">
    <source>
        <dbReference type="Proteomes" id="UP000316360"/>
    </source>
</evidence>
<dbReference type="AlphaFoldDB" id="A0A523RTE6"/>
<sequence>MPTEAGDKYWYTSVERSDWTLGNLPEGFEELLVLGTSWKCLEILALKRSSLGGVIRDGGFVTYPSTELKLFVDQYRDDFHAELKLKSKLSKGV</sequence>
<dbReference type="Proteomes" id="UP000316360">
    <property type="component" value="Unassembled WGS sequence"/>
</dbReference>
<proteinExistence type="predicted"/>
<reference evidence="1 2" key="1">
    <citation type="submission" date="2019-03" db="EMBL/GenBank/DDBJ databases">
        <title>Metabolic potential of uncultured bacteria and archaea associated with petroleum seepage in deep-sea sediments.</title>
        <authorList>
            <person name="Dong X."/>
            <person name="Hubert C."/>
        </authorList>
    </citation>
    <scope>NUCLEOTIDE SEQUENCE [LARGE SCALE GENOMIC DNA]</scope>
    <source>
        <strain evidence="1">E44_bin7</strain>
    </source>
</reference>